<dbReference type="PROSITE" id="PS50927">
    <property type="entry name" value="BULB_LECTIN"/>
    <property type="match status" value="1"/>
</dbReference>
<evidence type="ECO:0000256" key="3">
    <source>
        <dbReference type="ARBA" id="ARBA00022806"/>
    </source>
</evidence>
<name>A0A9Q0HBX1_9MAGN</name>
<evidence type="ECO:0000256" key="5">
    <source>
        <dbReference type="ARBA" id="ARBA00023242"/>
    </source>
</evidence>
<evidence type="ECO:0000259" key="6">
    <source>
        <dbReference type="PROSITE" id="PS50927"/>
    </source>
</evidence>
<organism evidence="7 8">
    <name type="scientific">Protea cynaroides</name>
    <dbReference type="NCBI Taxonomy" id="273540"/>
    <lineage>
        <taxon>Eukaryota</taxon>
        <taxon>Viridiplantae</taxon>
        <taxon>Streptophyta</taxon>
        <taxon>Embryophyta</taxon>
        <taxon>Tracheophyta</taxon>
        <taxon>Spermatophyta</taxon>
        <taxon>Magnoliopsida</taxon>
        <taxon>Proteales</taxon>
        <taxon>Proteaceae</taxon>
        <taxon>Protea</taxon>
    </lineage>
</organism>
<dbReference type="CDD" id="cd00028">
    <property type="entry name" value="B_lectin"/>
    <property type="match status" value="1"/>
</dbReference>
<sequence>MSPRATTCVFLGNAQSGYLCYDVKLRLKIGAELAVKARLLDSERAARRKAESSAFNSQSFHRPARTERDVYVIQRKERPEEDNNVMACGEGMSLVEASRVLVLDVHLNPSVTRQAIGHAFRPCQERKVYTYKLVVVDSPEEEDHLICFRKEFKHISSDYEIKPSIAIDRPKVLISGSFDELFTLVRFPHCDNQFTDTVGILKIAEDGNLVLINQSKTVVWSTNASKAENPVAQLLDSGNLVIKDDSQETYFWQSFDYQTNTLLLERKWLSYNLRLVKDCGRSSKETVRKFESEFKVRVWIMEWTWRRRAGRESRHA</sequence>
<dbReference type="PANTHER" id="PTHR45821">
    <property type="entry name" value="SNF2 DOMAIN-CONTAINING PROTEIN CLASSY 2-RELATED"/>
    <property type="match status" value="1"/>
</dbReference>
<gene>
    <name evidence="7" type="ORF">NE237_022350</name>
</gene>
<dbReference type="Gene3D" id="3.40.50.300">
    <property type="entry name" value="P-loop containing nucleotide triphosphate hydrolases"/>
    <property type="match status" value="1"/>
</dbReference>
<dbReference type="InterPro" id="IPR044567">
    <property type="entry name" value="CLSY/DRD1"/>
</dbReference>
<dbReference type="GO" id="GO:0080188">
    <property type="term" value="P:gene silencing by siRNA-directed DNA methylation"/>
    <property type="evidence" value="ECO:0007669"/>
    <property type="project" value="InterPro"/>
</dbReference>
<dbReference type="GO" id="GO:0004386">
    <property type="term" value="F:helicase activity"/>
    <property type="evidence" value="ECO:0007669"/>
    <property type="project" value="UniProtKB-KW"/>
</dbReference>
<accession>A0A9Q0HBX1</accession>
<feature type="domain" description="Bulb-type lectin" evidence="6">
    <location>
        <begin position="137"/>
        <end position="255"/>
    </location>
</feature>
<reference evidence="7" key="1">
    <citation type="journal article" date="2023" name="Plant J.">
        <title>The genome of the king protea, Protea cynaroides.</title>
        <authorList>
            <person name="Chang J."/>
            <person name="Duong T.A."/>
            <person name="Schoeman C."/>
            <person name="Ma X."/>
            <person name="Roodt D."/>
            <person name="Barker N."/>
            <person name="Li Z."/>
            <person name="Van de Peer Y."/>
            <person name="Mizrachi E."/>
        </authorList>
    </citation>
    <scope>NUCLEOTIDE SEQUENCE</scope>
    <source>
        <tissue evidence="7">Young leaves</tissue>
    </source>
</reference>
<evidence type="ECO:0000256" key="1">
    <source>
        <dbReference type="ARBA" id="ARBA00004123"/>
    </source>
</evidence>
<evidence type="ECO:0000313" key="7">
    <source>
        <dbReference type="EMBL" id="KAJ4962411.1"/>
    </source>
</evidence>
<dbReference type="EMBL" id="JAMYWD010000008">
    <property type="protein sequence ID" value="KAJ4962411.1"/>
    <property type="molecule type" value="Genomic_DNA"/>
</dbReference>
<dbReference type="InterPro" id="IPR036426">
    <property type="entry name" value="Bulb-type_lectin_dom_sf"/>
</dbReference>
<dbReference type="GO" id="GO:0005634">
    <property type="term" value="C:nucleus"/>
    <property type="evidence" value="ECO:0007669"/>
    <property type="project" value="UniProtKB-SubCell"/>
</dbReference>
<keyword evidence="2" id="KW-0547">Nucleotide-binding</keyword>
<evidence type="ECO:0000256" key="2">
    <source>
        <dbReference type="ARBA" id="ARBA00022741"/>
    </source>
</evidence>
<keyword evidence="3" id="KW-0378">Hydrolase</keyword>
<protein>
    <recommendedName>
        <fullName evidence="6">Bulb-type lectin domain-containing protein</fullName>
    </recommendedName>
</protein>
<dbReference type="AlphaFoldDB" id="A0A9Q0HBX1"/>
<dbReference type="SMART" id="SM00108">
    <property type="entry name" value="B_lectin"/>
    <property type="match status" value="1"/>
</dbReference>
<keyword evidence="5" id="KW-0539">Nucleus</keyword>
<dbReference type="OrthoDB" id="1694576at2759"/>
<dbReference type="SUPFAM" id="SSF52540">
    <property type="entry name" value="P-loop containing nucleoside triphosphate hydrolases"/>
    <property type="match status" value="1"/>
</dbReference>
<dbReference type="Gene3D" id="2.90.10.10">
    <property type="entry name" value="Bulb-type lectin domain"/>
    <property type="match status" value="1"/>
</dbReference>
<dbReference type="InterPro" id="IPR001480">
    <property type="entry name" value="Bulb-type_lectin_dom"/>
</dbReference>
<keyword evidence="3" id="KW-0347">Helicase</keyword>
<keyword evidence="4" id="KW-0067">ATP-binding</keyword>
<comment type="caution">
    <text evidence="7">The sequence shown here is derived from an EMBL/GenBank/DDBJ whole genome shotgun (WGS) entry which is preliminary data.</text>
</comment>
<dbReference type="InterPro" id="IPR027417">
    <property type="entry name" value="P-loop_NTPase"/>
</dbReference>
<evidence type="ECO:0000313" key="8">
    <source>
        <dbReference type="Proteomes" id="UP001141806"/>
    </source>
</evidence>
<comment type="subcellular location">
    <subcellularLocation>
        <location evidence="1">Nucleus</location>
    </subcellularLocation>
</comment>
<dbReference type="PANTHER" id="PTHR45821:SF1">
    <property type="entry name" value="ATP-DEPENDENT HELICASE FAMILY PROTEIN-RELATED"/>
    <property type="match status" value="1"/>
</dbReference>
<dbReference type="GO" id="GO:0005524">
    <property type="term" value="F:ATP binding"/>
    <property type="evidence" value="ECO:0007669"/>
    <property type="project" value="UniProtKB-KW"/>
</dbReference>
<evidence type="ECO:0000256" key="4">
    <source>
        <dbReference type="ARBA" id="ARBA00022840"/>
    </source>
</evidence>
<keyword evidence="8" id="KW-1185">Reference proteome</keyword>
<dbReference type="SUPFAM" id="SSF51110">
    <property type="entry name" value="alpha-D-mannose-specific plant lectins"/>
    <property type="match status" value="1"/>
</dbReference>
<proteinExistence type="predicted"/>
<dbReference type="Pfam" id="PF01453">
    <property type="entry name" value="B_lectin"/>
    <property type="match status" value="1"/>
</dbReference>
<dbReference type="Proteomes" id="UP001141806">
    <property type="component" value="Unassembled WGS sequence"/>
</dbReference>